<evidence type="ECO:0000313" key="3">
    <source>
        <dbReference type="EMBL" id="KAF9482986.1"/>
    </source>
</evidence>
<feature type="transmembrane region" description="Helical" evidence="2">
    <location>
        <begin position="216"/>
        <end position="240"/>
    </location>
</feature>
<gene>
    <name evidence="3" type="ORF">BDN70DRAFT_874406</name>
</gene>
<proteinExistence type="predicted"/>
<keyword evidence="2" id="KW-0812">Transmembrane</keyword>
<name>A0A9P5ZBM7_9AGAR</name>
<feature type="transmembrane region" description="Helical" evidence="2">
    <location>
        <begin position="170"/>
        <end position="196"/>
    </location>
</feature>
<dbReference type="OrthoDB" id="3357408at2759"/>
<comment type="caution">
    <text evidence="3">The sequence shown here is derived from an EMBL/GenBank/DDBJ whole genome shotgun (WGS) entry which is preliminary data.</text>
</comment>
<evidence type="ECO:0000256" key="2">
    <source>
        <dbReference type="SAM" id="Phobius"/>
    </source>
</evidence>
<feature type="compositionally biased region" description="Polar residues" evidence="1">
    <location>
        <begin position="308"/>
        <end position="332"/>
    </location>
</feature>
<feature type="transmembrane region" description="Helical" evidence="2">
    <location>
        <begin position="129"/>
        <end position="150"/>
    </location>
</feature>
<feature type="transmembrane region" description="Helical" evidence="2">
    <location>
        <begin position="12"/>
        <end position="31"/>
    </location>
</feature>
<sequence>MDNISVEDELAVVFASASLYGIYLCSLAYCLRWQVFTQSEGGWEAEWRRNKTTLTIVLIIFALTTSYVSLGLFKSRTLVYHTLHNLRTPPGIQPWYSVAICTIANTTALLVDSVLMYRCWLIYGRSKRIIIFPAAMWVGGLVCTVLQIYWQTVQTGAFGQDYWQPVNMTVGLGTVLTPFWGTTLLLNAYTMCALMYRIWSAAKSSYASENVKPFLFVFRILGESGFLYFATTITHFIVWWTPCNLAIRLASQMNIPTIAIAFNILLIRVGQNRVKERKLEERMRKETMSDMRYTTSRPSIGTVPPSPNRGQFGSSGETELTLITSNTRTEEV</sequence>
<protein>
    <submittedName>
        <fullName evidence="3">Uncharacterized protein</fullName>
    </submittedName>
</protein>
<feature type="transmembrane region" description="Helical" evidence="2">
    <location>
        <begin position="246"/>
        <end position="267"/>
    </location>
</feature>
<evidence type="ECO:0000313" key="4">
    <source>
        <dbReference type="Proteomes" id="UP000807469"/>
    </source>
</evidence>
<keyword evidence="2" id="KW-1133">Transmembrane helix</keyword>
<dbReference type="Proteomes" id="UP000807469">
    <property type="component" value="Unassembled WGS sequence"/>
</dbReference>
<dbReference type="EMBL" id="MU155159">
    <property type="protein sequence ID" value="KAF9482986.1"/>
    <property type="molecule type" value="Genomic_DNA"/>
</dbReference>
<feature type="transmembrane region" description="Helical" evidence="2">
    <location>
        <begin position="52"/>
        <end position="73"/>
    </location>
</feature>
<dbReference type="AlphaFoldDB" id="A0A9P5ZBM7"/>
<evidence type="ECO:0000256" key="1">
    <source>
        <dbReference type="SAM" id="MobiDB-lite"/>
    </source>
</evidence>
<feature type="transmembrane region" description="Helical" evidence="2">
    <location>
        <begin position="93"/>
        <end position="117"/>
    </location>
</feature>
<feature type="region of interest" description="Disordered" evidence="1">
    <location>
        <begin position="285"/>
        <end position="332"/>
    </location>
</feature>
<accession>A0A9P5ZBM7</accession>
<reference evidence="3" key="1">
    <citation type="submission" date="2020-11" db="EMBL/GenBank/DDBJ databases">
        <authorList>
            <consortium name="DOE Joint Genome Institute"/>
            <person name="Ahrendt S."/>
            <person name="Riley R."/>
            <person name="Andreopoulos W."/>
            <person name="Labutti K."/>
            <person name="Pangilinan J."/>
            <person name="Ruiz-Duenas F.J."/>
            <person name="Barrasa J.M."/>
            <person name="Sanchez-Garcia M."/>
            <person name="Camarero S."/>
            <person name="Miyauchi S."/>
            <person name="Serrano A."/>
            <person name="Linde D."/>
            <person name="Babiker R."/>
            <person name="Drula E."/>
            <person name="Ayuso-Fernandez I."/>
            <person name="Pacheco R."/>
            <person name="Padilla G."/>
            <person name="Ferreira P."/>
            <person name="Barriuso J."/>
            <person name="Kellner H."/>
            <person name="Castanera R."/>
            <person name="Alfaro M."/>
            <person name="Ramirez L."/>
            <person name="Pisabarro A.G."/>
            <person name="Kuo A."/>
            <person name="Tritt A."/>
            <person name="Lipzen A."/>
            <person name="He G."/>
            <person name="Yan M."/>
            <person name="Ng V."/>
            <person name="Cullen D."/>
            <person name="Martin F."/>
            <person name="Rosso M.-N."/>
            <person name="Henrissat B."/>
            <person name="Hibbett D."/>
            <person name="Martinez A.T."/>
            <person name="Grigoriev I.V."/>
        </authorList>
    </citation>
    <scope>NUCLEOTIDE SEQUENCE</scope>
    <source>
        <strain evidence="3">CIRM-BRFM 674</strain>
    </source>
</reference>
<keyword evidence="4" id="KW-1185">Reference proteome</keyword>
<keyword evidence="2" id="KW-0472">Membrane</keyword>
<organism evidence="3 4">
    <name type="scientific">Pholiota conissans</name>
    <dbReference type="NCBI Taxonomy" id="109636"/>
    <lineage>
        <taxon>Eukaryota</taxon>
        <taxon>Fungi</taxon>
        <taxon>Dikarya</taxon>
        <taxon>Basidiomycota</taxon>
        <taxon>Agaricomycotina</taxon>
        <taxon>Agaricomycetes</taxon>
        <taxon>Agaricomycetidae</taxon>
        <taxon>Agaricales</taxon>
        <taxon>Agaricineae</taxon>
        <taxon>Strophariaceae</taxon>
        <taxon>Pholiota</taxon>
    </lineage>
</organism>